<protein>
    <recommendedName>
        <fullName evidence="8">EamA domain-containing protein</fullName>
    </recommendedName>
</protein>
<feature type="domain" description="EamA" evidence="8">
    <location>
        <begin position="8"/>
        <end position="141"/>
    </location>
</feature>
<dbReference type="EMBL" id="JXAK01000083">
    <property type="protein sequence ID" value="KIL38010.1"/>
    <property type="molecule type" value="Genomic_DNA"/>
</dbReference>
<evidence type="ECO:0000313" key="9">
    <source>
        <dbReference type="EMBL" id="KIL38010.1"/>
    </source>
</evidence>
<keyword evidence="10" id="KW-1185">Reference proteome</keyword>
<evidence type="ECO:0000256" key="2">
    <source>
        <dbReference type="ARBA" id="ARBA00007362"/>
    </source>
</evidence>
<proteinExistence type="inferred from homology"/>
<feature type="transmembrane region" description="Helical" evidence="7">
    <location>
        <begin position="70"/>
        <end position="91"/>
    </location>
</feature>
<evidence type="ECO:0000313" key="10">
    <source>
        <dbReference type="Proteomes" id="UP000031967"/>
    </source>
</evidence>
<evidence type="ECO:0000256" key="6">
    <source>
        <dbReference type="ARBA" id="ARBA00023136"/>
    </source>
</evidence>
<feature type="transmembrane region" description="Helical" evidence="7">
    <location>
        <begin position="246"/>
        <end position="266"/>
    </location>
</feature>
<evidence type="ECO:0000256" key="5">
    <source>
        <dbReference type="ARBA" id="ARBA00022989"/>
    </source>
</evidence>
<reference evidence="9 10" key="1">
    <citation type="submission" date="2014-12" db="EMBL/GenBank/DDBJ databases">
        <title>Draft genome sequence of Paenibacillus kamchatkensis strain B-2647.</title>
        <authorList>
            <person name="Karlyshev A.V."/>
            <person name="Kudryashova E.B."/>
        </authorList>
    </citation>
    <scope>NUCLEOTIDE SEQUENCE [LARGE SCALE GENOMIC DNA]</scope>
    <source>
        <strain evidence="9 10">VKM B-2647</strain>
    </source>
</reference>
<comment type="subcellular location">
    <subcellularLocation>
        <location evidence="1">Cell membrane</location>
        <topology evidence="1">Multi-pass membrane protein</topology>
    </subcellularLocation>
</comment>
<dbReference type="PANTHER" id="PTHR42920">
    <property type="entry name" value="OS03G0707200 PROTEIN-RELATED"/>
    <property type="match status" value="1"/>
</dbReference>
<feature type="transmembrane region" description="Helical" evidence="7">
    <location>
        <begin position="272"/>
        <end position="290"/>
    </location>
</feature>
<dbReference type="RefSeq" id="WP_041052112.1">
    <property type="nucleotide sequence ID" value="NZ_JXAK01000083.1"/>
</dbReference>
<dbReference type="InterPro" id="IPR037185">
    <property type="entry name" value="EmrE-like"/>
</dbReference>
<feature type="transmembrane region" description="Helical" evidence="7">
    <location>
        <begin position="128"/>
        <end position="145"/>
    </location>
</feature>
<evidence type="ECO:0000256" key="3">
    <source>
        <dbReference type="ARBA" id="ARBA00022475"/>
    </source>
</evidence>
<feature type="transmembrane region" description="Helical" evidence="7">
    <location>
        <begin position="216"/>
        <end position="239"/>
    </location>
</feature>
<name>A0ABR5AAC4_9BACL</name>
<dbReference type="InterPro" id="IPR000620">
    <property type="entry name" value="EamA_dom"/>
</dbReference>
<evidence type="ECO:0000256" key="1">
    <source>
        <dbReference type="ARBA" id="ARBA00004651"/>
    </source>
</evidence>
<sequence length="300" mass="32312">MTNHRWVYILAVLIGASSYGVLSTCIKLVYGAGYNDGQVTLAQVVVGALMLWVVAAFTGKTWSNPFKGPWIKLSLVGIFGLLLTTVFYNIALAELNASLSIVLLFQFTWMTIAIDSVLGRRPPNGRQLLAVVIILAGTLLAVNIFSADWSRFSLKGVLFGLLSALTYSIFLSFAGRIQTDMNMFLKSAFMQTATVPVLFVLYPPMAYIHAADLGPLAAWGLLIGLFGSVLPTILFNIGIPRIGSSLSAMIGSVELPVAILAAYLVVGEPVGVVQWVGMTVILLGIVTAELQPLARKNRMQ</sequence>
<dbReference type="Proteomes" id="UP000031967">
    <property type="component" value="Unassembled WGS sequence"/>
</dbReference>
<keyword evidence="6 7" id="KW-0472">Membrane</keyword>
<dbReference type="PANTHER" id="PTHR42920:SF5">
    <property type="entry name" value="EAMA DOMAIN-CONTAINING PROTEIN"/>
    <property type="match status" value="1"/>
</dbReference>
<evidence type="ECO:0000256" key="7">
    <source>
        <dbReference type="SAM" id="Phobius"/>
    </source>
</evidence>
<feature type="transmembrane region" description="Helical" evidence="7">
    <location>
        <begin position="97"/>
        <end position="116"/>
    </location>
</feature>
<dbReference type="InterPro" id="IPR051258">
    <property type="entry name" value="Diverse_Substrate_Transporter"/>
</dbReference>
<accession>A0ABR5AAC4</accession>
<comment type="similarity">
    <text evidence="2">Belongs to the EamA transporter family.</text>
</comment>
<dbReference type="Pfam" id="PF00892">
    <property type="entry name" value="EamA"/>
    <property type="match status" value="2"/>
</dbReference>
<keyword evidence="5 7" id="KW-1133">Transmembrane helix</keyword>
<organism evidence="9 10">
    <name type="scientific">Gordoniibacillus kamchatkensis</name>
    <dbReference type="NCBI Taxonomy" id="1590651"/>
    <lineage>
        <taxon>Bacteria</taxon>
        <taxon>Bacillati</taxon>
        <taxon>Bacillota</taxon>
        <taxon>Bacilli</taxon>
        <taxon>Bacillales</taxon>
        <taxon>Paenibacillaceae</taxon>
        <taxon>Gordoniibacillus</taxon>
    </lineage>
</organism>
<feature type="transmembrane region" description="Helical" evidence="7">
    <location>
        <begin position="157"/>
        <end position="177"/>
    </location>
</feature>
<comment type="caution">
    <text evidence="9">The sequence shown here is derived from an EMBL/GenBank/DDBJ whole genome shotgun (WGS) entry which is preliminary data.</text>
</comment>
<evidence type="ECO:0000256" key="4">
    <source>
        <dbReference type="ARBA" id="ARBA00022692"/>
    </source>
</evidence>
<feature type="transmembrane region" description="Helical" evidence="7">
    <location>
        <begin position="41"/>
        <end position="58"/>
    </location>
</feature>
<feature type="transmembrane region" description="Helical" evidence="7">
    <location>
        <begin position="189"/>
        <end position="210"/>
    </location>
</feature>
<feature type="domain" description="EamA" evidence="8">
    <location>
        <begin position="155"/>
        <end position="286"/>
    </location>
</feature>
<keyword evidence="4 7" id="KW-0812">Transmembrane</keyword>
<keyword evidence="3" id="KW-1003">Cell membrane</keyword>
<evidence type="ECO:0000259" key="8">
    <source>
        <dbReference type="Pfam" id="PF00892"/>
    </source>
</evidence>
<gene>
    <name evidence="9" type="ORF">SD70_29295</name>
</gene>
<feature type="transmembrane region" description="Helical" evidence="7">
    <location>
        <begin position="7"/>
        <end position="29"/>
    </location>
</feature>
<dbReference type="SUPFAM" id="SSF103481">
    <property type="entry name" value="Multidrug resistance efflux transporter EmrE"/>
    <property type="match status" value="2"/>
</dbReference>